<dbReference type="EMBL" id="RKHY01000002">
    <property type="protein sequence ID" value="ROS32060.1"/>
    <property type="molecule type" value="Genomic_DNA"/>
</dbReference>
<feature type="domain" description="HTH luxR-type" evidence="5">
    <location>
        <begin position="301"/>
        <end position="366"/>
    </location>
</feature>
<evidence type="ECO:0000256" key="1">
    <source>
        <dbReference type="ARBA" id="ARBA00023015"/>
    </source>
</evidence>
<dbReference type="InterPro" id="IPR003018">
    <property type="entry name" value="GAF"/>
</dbReference>
<protein>
    <submittedName>
        <fullName evidence="6">LuxR family GAF modulated transcriptional regulator</fullName>
    </submittedName>
</protein>
<evidence type="ECO:0000313" key="6">
    <source>
        <dbReference type="EMBL" id="ROS32060.1"/>
    </source>
</evidence>
<proteinExistence type="predicted"/>
<keyword evidence="3" id="KW-0804">Transcription</keyword>
<dbReference type="PROSITE" id="PS00622">
    <property type="entry name" value="HTH_LUXR_1"/>
    <property type="match status" value="1"/>
</dbReference>
<dbReference type="Gene3D" id="1.10.10.10">
    <property type="entry name" value="Winged helix-like DNA-binding domain superfamily/Winged helix DNA-binding domain"/>
    <property type="match status" value="1"/>
</dbReference>
<dbReference type="InterPro" id="IPR000792">
    <property type="entry name" value="Tscrpt_reg_LuxR_C"/>
</dbReference>
<dbReference type="PANTHER" id="PTHR44688:SF25">
    <property type="entry name" value="HTH LUXR-TYPE DOMAIN-CONTAINING PROTEIN"/>
    <property type="match status" value="1"/>
</dbReference>
<dbReference type="SUPFAM" id="SSF55781">
    <property type="entry name" value="GAF domain-like"/>
    <property type="match status" value="1"/>
</dbReference>
<keyword evidence="4" id="KW-0175">Coiled coil</keyword>
<dbReference type="SUPFAM" id="SSF46894">
    <property type="entry name" value="C-terminal effector domain of the bipartite response regulators"/>
    <property type="match status" value="1"/>
</dbReference>
<dbReference type="InterPro" id="IPR016032">
    <property type="entry name" value="Sig_transdc_resp-reg_C-effctor"/>
</dbReference>
<accession>A0A3N2G6N4</accession>
<evidence type="ECO:0000313" key="7">
    <source>
        <dbReference type="Proteomes" id="UP000274843"/>
    </source>
</evidence>
<feature type="coiled-coil region" evidence="4">
    <location>
        <begin position="249"/>
        <end position="283"/>
    </location>
</feature>
<dbReference type="GO" id="GO:0006355">
    <property type="term" value="P:regulation of DNA-templated transcription"/>
    <property type="evidence" value="ECO:0007669"/>
    <property type="project" value="InterPro"/>
</dbReference>
<keyword evidence="7" id="KW-1185">Reference proteome</keyword>
<organism evidence="6 7">
    <name type="scientific">Amycolatopsis thermoflava</name>
    <dbReference type="NCBI Taxonomy" id="84480"/>
    <lineage>
        <taxon>Bacteria</taxon>
        <taxon>Bacillati</taxon>
        <taxon>Actinomycetota</taxon>
        <taxon>Actinomycetes</taxon>
        <taxon>Pseudonocardiales</taxon>
        <taxon>Pseudonocardiaceae</taxon>
        <taxon>Amycolatopsis</taxon>
        <taxon>Amycolatopsis methanolica group</taxon>
    </lineage>
</organism>
<dbReference type="Proteomes" id="UP000274843">
    <property type="component" value="Unassembled WGS sequence"/>
</dbReference>
<dbReference type="PRINTS" id="PR00038">
    <property type="entry name" value="HTHLUXR"/>
</dbReference>
<name>A0A3N2G6N4_9PSEU</name>
<dbReference type="CDD" id="cd06170">
    <property type="entry name" value="LuxR_C_like"/>
    <property type="match status" value="1"/>
</dbReference>
<dbReference type="GeneID" id="301849030"/>
<evidence type="ECO:0000256" key="3">
    <source>
        <dbReference type="ARBA" id="ARBA00023163"/>
    </source>
</evidence>
<comment type="caution">
    <text evidence="6">The sequence shown here is derived from an EMBL/GenBank/DDBJ whole genome shotgun (WGS) entry which is preliminary data.</text>
</comment>
<sequence length="372" mass="41300">MREEAELAGRGRALLSEAVAFTGPLADAVIPEGDDPAGVDGALAVLIGVLRDHLPEADRPTATALLLAEVYALRSEIREFLGGERVRRRDALEAGLARLRRVSDPDELLDRACEAVVESCGFDRVMLSRVENSLWRPWKSFAVSHRDAERAFRQWIRTLPEIHLDTLVLETEMVRRREPAIVTDPRADPRVHEPLLRASGMNSYVAAPLMPTGRVIGFLHADYASRAVTTLDRDILGAFADAFGRLFERAVLLRRLREQREQVREAMRSVEAVLDDLANAEIDLATQAQALRPARTPVRSPATLEALLTRRELEVLALMATGATNSRIADELVIADGTVKSHVKRILRKLCVENRAEAISQYLRLTIGDSAF</sequence>
<dbReference type="RefSeq" id="WP_123687453.1">
    <property type="nucleotide sequence ID" value="NZ_JBIWJZ010000005.1"/>
</dbReference>
<dbReference type="PANTHER" id="PTHR44688">
    <property type="entry name" value="DNA-BINDING TRANSCRIPTIONAL ACTIVATOR DEVR_DOSR"/>
    <property type="match status" value="1"/>
</dbReference>
<keyword evidence="2" id="KW-0238">DNA-binding</keyword>
<evidence type="ECO:0000256" key="4">
    <source>
        <dbReference type="SAM" id="Coils"/>
    </source>
</evidence>
<reference evidence="6 7" key="1">
    <citation type="submission" date="2018-11" db="EMBL/GenBank/DDBJ databases">
        <title>Sequencing the genomes of 1000 actinobacteria strains.</title>
        <authorList>
            <person name="Klenk H.-P."/>
        </authorList>
    </citation>
    <scope>NUCLEOTIDE SEQUENCE [LARGE SCALE GENOMIC DNA]</scope>
    <source>
        <strain evidence="6 7">DSM 44348</strain>
    </source>
</reference>
<keyword evidence="1" id="KW-0805">Transcription regulation</keyword>
<dbReference type="InterPro" id="IPR029016">
    <property type="entry name" value="GAF-like_dom_sf"/>
</dbReference>
<evidence type="ECO:0000256" key="2">
    <source>
        <dbReference type="ARBA" id="ARBA00023125"/>
    </source>
</evidence>
<dbReference type="Pfam" id="PF00196">
    <property type="entry name" value="GerE"/>
    <property type="match status" value="1"/>
</dbReference>
<dbReference type="Gene3D" id="3.30.450.40">
    <property type="match status" value="1"/>
</dbReference>
<gene>
    <name evidence="6" type="ORF">EDD35_7803</name>
</gene>
<dbReference type="AlphaFoldDB" id="A0A3N2G6N4"/>
<dbReference type="Pfam" id="PF01590">
    <property type="entry name" value="GAF"/>
    <property type="match status" value="1"/>
</dbReference>
<evidence type="ECO:0000259" key="5">
    <source>
        <dbReference type="PROSITE" id="PS50043"/>
    </source>
</evidence>
<dbReference type="SMART" id="SM00421">
    <property type="entry name" value="HTH_LUXR"/>
    <property type="match status" value="1"/>
</dbReference>
<dbReference type="PROSITE" id="PS50043">
    <property type="entry name" value="HTH_LUXR_2"/>
    <property type="match status" value="1"/>
</dbReference>
<dbReference type="GO" id="GO:0003677">
    <property type="term" value="F:DNA binding"/>
    <property type="evidence" value="ECO:0007669"/>
    <property type="project" value="UniProtKB-KW"/>
</dbReference>
<dbReference type="InterPro" id="IPR036388">
    <property type="entry name" value="WH-like_DNA-bd_sf"/>
</dbReference>